<organism evidence="2 3">
    <name type="scientific">Legionella feeleii</name>
    <dbReference type="NCBI Taxonomy" id="453"/>
    <lineage>
        <taxon>Bacteria</taxon>
        <taxon>Pseudomonadati</taxon>
        <taxon>Pseudomonadota</taxon>
        <taxon>Gammaproteobacteria</taxon>
        <taxon>Legionellales</taxon>
        <taxon>Legionellaceae</taxon>
        <taxon>Legionella</taxon>
    </lineage>
</organism>
<keyword evidence="1" id="KW-1133">Transmembrane helix</keyword>
<accession>A0A378IQV3</accession>
<feature type="transmembrane region" description="Helical" evidence="1">
    <location>
        <begin position="28"/>
        <end position="52"/>
    </location>
</feature>
<reference evidence="2 3" key="1">
    <citation type="submission" date="2018-06" db="EMBL/GenBank/DDBJ databases">
        <authorList>
            <consortium name="Pathogen Informatics"/>
            <person name="Doyle S."/>
        </authorList>
    </citation>
    <scope>NUCLEOTIDE SEQUENCE [LARGE SCALE GENOMIC DNA]</scope>
    <source>
        <strain evidence="2 3">NCTC11978</strain>
    </source>
</reference>
<dbReference type="AlphaFoldDB" id="A0A378IQV3"/>
<name>A0A378IQV3_9GAMM</name>
<dbReference type="Proteomes" id="UP000254033">
    <property type="component" value="Unassembled WGS sequence"/>
</dbReference>
<evidence type="ECO:0000313" key="3">
    <source>
        <dbReference type="Proteomes" id="UP000254033"/>
    </source>
</evidence>
<keyword evidence="1" id="KW-0472">Membrane</keyword>
<keyword evidence="1" id="KW-0812">Transmembrane</keyword>
<gene>
    <name evidence="2" type="ORF">NCTC11978_00017</name>
</gene>
<evidence type="ECO:0000256" key="1">
    <source>
        <dbReference type="SAM" id="Phobius"/>
    </source>
</evidence>
<dbReference type="RefSeq" id="WP_115174169.1">
    <property type="nucleotide sequence ID" value="NZ_UGNY01000001.1"/>
</dbReference>
<feature type="transmembrane region" description="Helical" evidence="1">
    <location>
        <begin position="73"/>
        <end position="91"/>
    </location>
</feature>
<feature type="transmembrane region" description="Helical" evidence="1">
    <location>
        <begin position="97"/>
        <end position="118"/>
    </location>
</feature>
<proteinExistence type="predicted"/>
<evidence type="ECO:0008006" key="4">
    <source>
        <dbReference type="Google" id="ProtNLM"/>
    </source>
</evidence>
<protein>
    <recommendedName>
        <fullName evidence="4">Transmembrane protein</fullName>
    </recommendedName>
</protein>
<dbReference type="EMBL" id="UGNY01000001">
    <property type="protein sequence ID" value="STX36871.1"/>
    <property type="molecule type" value="Genomic_DNA"/>
</dbReference>
<evidence type="ECO:0000313" key="2">
    <source>
        <dbReference type="EMBL" id="STX36871.1"/>
    </source>
</evidence>
<sequence>MKNVFIALLTVLFLPVAALMSFALIALTLAAVILFSPLLVLGGSIVSGSYLSEKITDWLFPTVPISIEEFRKLGNTPLFTSLGLTLLFIPLTVLPVAAFGVVVGALVTVLSIPILLALSGAFWTAEQIVNLITPEPVVETPVEHSYHHLAPIDESLYQPSGKKPLEHAQEEEPSSCYSKGLRFFAPLLNCLRSLGGYANSADGEYAKRKGPSP</sequence>